<dbReference type="EMBL" id="NBNE01003875">
    <property type="protein sequence ID" value="OWZ06645.1"/>
    <property type="molecule type" value="Genomic_DNA"/>
</dbReference>
<accession>A0A225VMS8</accession>
<feature type="non-terminal residue" evidence="1">
    <location>
        <position position="1"/>
    </location>
</feature>
<organism evidence="1 2">
    <name type="scientific">Phytophthora megakarya</name>
    <dbReference type="NCBI Taxonomy" id="4795"/>
    <lineage>
        <taxon>Eukaryota</taxon>
        <taxon>Sar</taxon>
        <taxon>Stramenopiles</taxon>
        <taxon>Oomycota</taxon>
        <taxon>Peronosporomycetes</taxon>
        <taxon>Peronosporales</taxon>
        <taxon>Peronosporaceae</taxon>
        <taxon>Phytophthora</taxon>
    </lineage>
</organism>
<evidence type="ECO:0000313" key="2">
    <source>
        <dbReference type="Proteomes" id="UP000198211"/>
    </source>
</evidence>
<comment type="caution">
    <text evidence="1">The sequence shown here is derived from an EMBL/GenBank/DDBJ whole genome shotgun (WGS) entry which is preliminary data.</text>
</comment>
<protein>
    <submittedName>
        <fullName evidence="1">Uncharacterized protein</fullName>
    </submittedName>
</protein>
<keyword evidence="2" id="KW-1185">Reference proteome</keyword>
<gene>
    <name evidence="1" type="ORF">PHMEG_00021075</name>
</gene>
<proteinExistence type="predicted"/>
<name>A0A225VMS8_9STRA</name>
<sequence>KCRYRLLSMKRSRTKIRLNILRKMAPTSSCRQWLGRFSRIGIIDLATSSSM</sequence>
<dbReference type="Proteomes" id="UP000198211">
    <property type="component" value="Unassembled WGS sequence"/>
</dbReference>
<dbReference type="AlphaFoldDB" id="A0A225VMS8"/>
<reference evidence="2" key="1">
    <citation type="submission" date="2017-03" db="EMBL/GenBank/DDBJ databases">
        <title>Phytopthora megakarya and P. palmivora, two closely related causual agents of cacao black pod achieved similar genome size and gene model numbers by different mechanisms.</title>
        <authorList>
            <person name="Ali S."/>
            <person name="Shao J."/>
            <person name="Larry D.J."/>
            <person name="Kronmiller B."/>
            <person name="Shen D."/>
            <person name="Strem M.D."/>
            <person name="Melnick R.L."/>
            <person name="Guiltinan M.J."/>
            <person name="Tyler B.M."/>
            <person name="Meinhardt L.W."/>
            <person name="Bailey B.A."/>
        </authorList>
    </citation>
    <scope>NUCLEOTIDE SEQUENCE [LARGE SCALE GENOMIC DNA]</scope>
    <source>
        <strain evidence="2">zdho120</strain>
    </source>
</reference>
<evidence type="ECO:0000313" key="1">
    <source>
        <dbReference type="EMBL" id="OWZ06645.1"/>
    </source>
</evidence>